<feature type="domain" description="LD-carboxypeptidase C-terminal" evidence="8">
    <location>
        <begin position="174"/>
        <end position="285"/>
    </location>
</feature>
<evidence type="ECO:0000313" key="9">
    <source>
        <dbReference type="EMBL" id="KTC81327.1"/>
    </source>
</evidence>
<evidence type="ECO:0000256" key="1">
    <source>
        <dbReference type="ARBA" id="ARBA00010233"/>
    </source>
</evidence>
<evidence type="ECO:0000313" key="10">
    <source>
        <dbReference type="Proteomes" id="UP000054742"/>
    </source>
</evidence>
<dbReference type="InterPro" id="IPR040921">
    <property type="entry name" value="Peptidase_S66C"/>
</dbReference>
<dbReference type="GO" id="GO:0006508">
    <property type="term" value="P:proteolysis"/>
    <property type="evidence" value="ECO:0007669"/>
    <property type="project" value="UniProtKB-KW"/>
</dbReference>
<evidence type="ECO:0000256" key="6">
    <source>
        <dbReference type="PIRSR" id="PIRSR028757-1"/>
    </source>
</evidence>
<dbReference type="Proteomes" id="UP000054742">
    <property type="component" value="Unassembled WGS sequence"/>
</dbReference>
<evidence type="ECO:0000256" key="4">
    <source>
        <dbReference type="ARBA" id="ARBA00022801"/>
    </source>
</evidence>
<proteinExistence type="inferred from homology"/>
<dbReference type="PANTHER" id="PTHR30237:SF2">
    <property type="entry name" value="MUREIN TETRAPEPTIDE CARBOXYPEPTIDASE"/>
    <property type="match status" value="1"/>
</dbReference>
<protein>
    <submittedName>
        <fullName evidence="9">LD-carboxypeptidase</fullName>
    </submittedName>
</protein>
<comment type="caution">
    <text evidence="9">The sequence shown here is derived from an EMBL/GenBank/DDBJ whole genome shotgun (WGS) entry which is preliminary data.</text>
</comment>
<dbReference type="SUPFAM" id="SSF141986">
    <property type="entry name" value="LD-carboxypeptidase A C-terminal domain-like"/>
    <property type="match status" value="1"/>
</dbReference>
<evidence type="ECO:0000259" key="7">
    <source>
        <dbReference type="Pfam" id="PF02016"/>
    </source>
</evidence>
<dbReference type="RefSeq" id="WP_058441855.1">
    <property type="nucleotide sequence ID" value="NZ_CAAAHU010000002.1"/>
</dbReference>
<dbReference type="Pfam" id="PF02016">
    <property type="entry name" value="Peptidase_S66"/>
    <property type="match status" value="1"/>
</dbReference>
<dbReference type="CDD" id="cd07025">
    <property type="entry name" value="Peptidase_S66"/>
    <property type="match status" value="1"/>
</dbReference>
<reference evidence="9 10" key="1">
    <citation type="submission" date="2015-11" db="EMBL/GenBank/DDBJ databases">
        <title>Genomic analysis of 38 Legionella species identifies large and diverse effector repertoires.</title>
        <authorList>
            <person name="Burstein D."/>
            <person name="Amaro F."/>
            <person name="Zusman T."/>
            <person name="Lifshitz Z."/>
            <person name="Cohen O."/>
            <person name="Gilbert J.A."/>
            <person name="Pupko T."/>
            <person name="Shuman H.A."/>
            <person name="Segal G."/>
        </authorList>
    </citation>
    <scope>NUCLEOTIDE SEQUENCE [LARGE SCALE GENOMIC DNA]</scope>
    <source>
        <strain evidence="9 10">ATCC 43878</strain>
    </source>
</reference>
<dbReference type="InterPro" id="IPR027461">
    <property type="entry name" value="Carboxypeptidase_A_C_sf"/>
</dbReference>
<organism evidence="9 10">
    <name type="scientific">Legionella brunensis</name>
    <dbReference type="NCBI Taxonomy" id="29422"/>
    <lineage>
        <taxon>Bacteria</taxon>
        <taxon>Pseudomonadati</taxon>
        <taxon>Pseudomonadota</taxon>
        <taxon>Gammaproteobacteria</taxon>
        <taxon>Legionellales</taxon>
        <taxon>Legionellaceae</taxon>
        <taxon>Legionella</taxon>
    </lineage>
</organism>
<dbReference type="InterPro" id="IPR027478">
    <property type="entry name" value="LdcA_N"/>
</dbReference>
<sequence length="307" mass="33599">MQKLPILKPGDSVEIIAPASRCSHKHLQDLRELLVSWGLHCLIDEAIFGEDLLCANSDEVRFASLKRALENPQTKAIICARGGYGSMRLIPELSKMTPPATSKIFIGMSDVTALHLYFQTKWQWPSIHGALAVDKFSPESIAALKALLFGDAMTVEFDGTPLNACATKNTRIESTVIGGNLSLIQASIGTNWQINSENKIIFLEEIAERGYRVDRMLTHLSQANLFKNARAILLGDFIGGTEPDGTSLIQPVLDRFAQSCGIPVIQIKGVGHGFTNFPLPLGAETYLDLGQKAKLVVSLFNLKTTYC</sequence>
<dbReference type="Pfam" id="PF17676">
    <property type="entry name" value="Peptidase_S66C"/>
    <property type="match status" value="1"/>
</dbReference>
<feature type="domain" description="LD-carboxypeptidase N-terminal" evidence="7">
    <location>
        <begin position="13"/>
        <end position="129"/>
    </location>
</feature>
<dbReference type="InterPro" id="IPR003507">
    <property type="entry name" value="S66_fam"/>
</dbReference>
<keyword evidence="5" id="KW-0720">Serine protease</keyword>
<keyword evidence="3" id="KW-0645">Protease</keyword>
<comment type="similarity">
    <text evidence="1">Belongs to the peptidase S66 family.</text>
</comment>
<feature type="active site" description="Charge relay system" evidence="6">
    <location>
        <position position="204"/>
    </location>
</feature>
<dbReference type="AlphaFoldDB" id="A0A0W0SCT0"/>
<dbReference type="OrthoDB" id="9807329at2"/>
<dbReference type="Gene3D" id="3.40.50.10740">
    <property type="entry name" value="Class I glutamine amidotransferase-like"/>
    <property type="match status" value="1"/>
</dbReference>
<keyword evidence="2 9" id="KW-0121">Carboxypeptidase</keyword>
<dbReference type="PATRIC" id="fig|29422.6.peg.1968"/>
<evidence type="ECO:0000256" key="3">
    <source>
        <dbReference type="ARBA" id="ARBA00022670"/>
    </source>
</evidence>
<dbReference type="SUPFAM" id="SSF52317">
    <property type="entry name" value="Class I glutamine amidotransferase-like"/>
    <property type="match status" value="1"/>
</dbReference>
<feature type="active site" description="Nucleophile" evidence="6">
    <location>
        <position position="109"/>
    </location>
</feature>
<dbReference type="PIRSF" id="PIRSF028757">
    <property type="entry name" value="LD-carboxypeptidase"/>
    <property type="match status" value="1"/>
</dbReference>
<keyword evidence="4" id="KW-0378">Hydrolase</keyword>
<dbReference type="GO" id="GO:0008236">
    <property type="term" value="F:serine-type peptidase activity"/>
    <property type="evidence" value="ECO:0007669"/>
    <property type="project" value="UniProtKB-KW"/>
</dbReference>
<dbReference type="InterPro" id="IPR029062">
    <property type="entry name" value="Class_I_gatase-like"/>
</dbReference>
<dbReference type="PANTHER" id="PTHR30237">
    <property type="entry name" value="MURAMOYLTETRAPEPTIDE CARBOXYPEPTIDASE"/>
    <property type="match status" value="1"/>
</dbReference>
<accession>A0A0W0SCT0</accession>
<name>A0A0W0SCT0_9GAMM</name>
<dbReference type="EMBL" id="LNXV01000029">
    <property type="protein sequence ID" value="KTC81327.1"/>
    <property type="molecule type" value="Genomic_DNA"/>
</dbReference>
<dbReference type="Gene3D" id="3.50.30.60">
    <property type="entry name" value="LD-carboxypeptidase A C-terminal domain-like"/>
    <property type="match status" value="1"/>
</dbReference>
<dbReference type="GO" id="GO:0004180">
    <property type="term" value="F:carboxypeptidase activity"/>
    <property type="evidence" value="ECO:0007669"/>
    <property type="project" value="UniProtKB-KW"/>
</dbReference>
<evidence type="ECO:0000256" key="2">
    <source>
        <dbReference type="ARBA" id="ARBA00022645"/>
    </source>
</evidence>
<gene>
    <name evidence="9" type="ORF">Lbru_1847</name>
</gene>
<feature type="active site" description="Charge relay system" evidence="6">
    <location>
        <position position="272"/>
    </location>
</feature>
<dbReference type="STRING" id="29422.Lbru_1847"/>
<evidence type="ECO:0000259" key="8">
    <source>
        <dbReference type="Pfam" id="PF17676"/>
    </source>
</evidence>
<evidence type="ECO:0000256" key="5">
    <source>
        <dbReference type="ARBA" id="ARBA00022825"/>
    </source>
</evidence>
<dbReference type="InterPro" id="IPR040449">
    <property type="entry name" value="Peptidase_S66_N"/>
</dbReference>
<keyword evidence="10" id="KW-1185">Reference proteome</keyword>